<keyword evidence="1" id="KW-0812">Transmembrane</keyword>
<keyword evidence="1" id="KW-1133">Transmembrane helix</keyword>
<evidence type="ECO:0000313" key="2">
    <source>
        <dbReference type="EMBL" id="KAF7351799.1"/>
    </source>
</evidence>
<reference evidence="2" key="1">
    <citation type="submission" date="2020-05" db="EMBL/GenBank/DDBJ databases">
        <title>Mycena genomes resolve the evolution of fungal bioluminescence.</title>
        <authorList>
            <person name="Tsai I.J."/>
        </authorList>
    </citation>
    <scope>NUCLEOTIDE SEQUENCE</scope>
    <source>
        <strain evidence="2">160909Yilan</strain>
    </source>
</reference>
<feature type="transmembrane region" description="Helical" evidence="1">
    <location>
        <begin position="20"/>
        <end position="38"/>
    </location>
</feature>
<protein>
    <submittedName>
        <fullName evidence="2">Uncharacterized protein</fullName>
    </submittedName>
</protein>
<organism evidence="2 3">
    <name type="scientific">Mycena sanguinolenta</name>
    <dbReference type="NCBI Taxonomy" id="230812"/>
    <lineage>
        <taxon>Eukaryota</taxon>
        <taxon>Fungi</taxon>
        <taxon>Dikarya</taxon>
        <taxon>Basidiomycota</taxon>
        <taxon>Agaricomycotina</taxon>
        <taxon>Agaricomycetes</taxon>
        <taxon>Agaricomycetidae</taxon>
        <taxon>Agaricales</taxon>
        <taxon>Marasmiineae</taxon>
        <taxon>Mycenaceae</taxon>
        <taxon>Mycena</taxon>
    </lineage>
</organism>
<gene>
    <name evidence="2" type="ORF">MSAN_01613400</name>
</gene>
<comment type="caution">
    <text evidence="2">The sequence shown here is derived from an EMBL/GenBank/DDBJ whole genome shotgun (WGS) entry which is preliminary data.</text>
</comment>
<keyword evidence="3" id="KW-1185">Reference proteome</keyword>
<name>A0A8H6Y4L3_9AGAR</name>
<accession>A0A8H6Y4L3</accession>
<dbReference type="OrthoDB" id="3036071at2759"/>
<feature type="transmembrane region" description="Helical" evidence="1">
    <location>
        <begin position="44"/>
        <end position="65"/>
    </location>
</feature>
<feature type="transmembrane region" description="Helical" evidence="1">
    <location>
        <begin position="170"/>
        <end position="193"/>
    </location>
</feature>
<dbReference type="EMBL" id="JACAZH010000013">
    <property type="protein sequence ID" value="KAF7351799.1"/>
    <property type="molecule type" value="Genomic_DNA"/>
</dbReference>
<sequence>MFVSSILLNPSARVYNLRFLLLATIPIIVLALRSVLYAGLRQNAISVIGFATGIIIWGHHLFAIFHWKLHGLAVVDLAMIVIEIAGLVYLTSNTVAAYGGLDVFLLSLIAPLPFLFFSLLFRSATVLKTKEKLLAQQFIFCAKANPPYTVASILLNRALARPLVRGESKYIVIARAVILSAIGVGVPAFGIYVTMVEPAVATVSTAWIQHPSSLADLPGNVTIYFEPNNNSYYSYPWNISVTALDWGGRKYQL</sequence>
<keyword evidence="1" id="KW-0472">Membrane</keyword>
<evidence type="ECO:0000256" key="1">
    <source>
        <dbReference type="SAM" id="Phobius"/>
    </source>
</evidence>
<evidence type="ECO:0000313" key="3">
    <source>
        <dbReference type="Proteomes" id="UP000623467"/>
    </source>
</evidence>
<feature type="transmembrane region" description="Helical" evidence="1">
    <location>
        <begin position="103"/>
        <end position="121"/>
    </location>
</feature>
<feature type="transmembrane region" description="Helical" evidence="1">
    <location>
        <begin position="72"/>
        <end position="91"/>
    </location>
</feature>
<dbReference type="Proteomes" id="UP000623467">
    <property type="component" value="Unassembled WGS sequence"/>
</dbReference>
<dbReference type="AlphaFoldDB" id="A0A8H6Y4L3"/>
<proteinExistence type="predicted"/>